<dbReference type="GO" id="GO:0000166">
    <property type="term" value="F:nucleotide binding"/>
    <property type="evidence" value="ECO:0007669"/>
    <property type="project" value="UniProtKB-KW"/>
</dbReference>
<evidence type="ECO:0008006" key="8">
    <source>
        <dbReference type="Google" id="ProtNLM"/>
    </source>
</evidence>
<organism evidence="6 7">
    <name type="scientific">Aurantimicrobium photophilum</name>
    <dbReference type="NCBI Taxonomy" id="1987356"/>
    <lineage>
        <taxon>Bacteria</taxon>
        <taxon>Bacillati</taxon>
        <taxon>Actinomycetota</taxon>
        <taxon>Actinomycetes</taxon>
        <taxon>Micrococcales</taxon>
        <taxon>Microbacteriaceae</taxon>
        <taxon>Aurantimicrobium</taxon>
    </lineage>
</organism>
<sequence>MSRTDEELVRDALNHLEMLKYHLTKGPFEDPTVSDAVNMRLAAALETISQTSTVLRDTYFSDDWRHMKSMRNRISHGYSLLDLELVQGTIAEDVPHFELQLRKALRELST</sequence>
<accession>A0A2Z3RYV1</accession>
<evidence type="ECO:0000256" key="1">
    <source>
        <dbReference type="ARBA" id="ARBA00022553"/>
    </source>
</evidence>
<proteinExistence type="predicted"/>
<dbReference type="PANTHER" id="PTHR34139">
    <property type="entry name" value="UPF0331 PROTEIN MJ0127"/>
    <property type="match status" value="1"/>
</dbReference>
<keyword evidence="2" id="KW-1277">Toxin-antitoxin system</keyword>
<evidence type="ECO:0000313" key="7">
    <source>
        <dbReference type="Proteomes" id="UP000246894"/>
    </source>
</evidence>
<dbReference type="RefSeq" id="WP_338021089.1">
    <property type="nucleotide sequence ID" value="NZ_CP023994.1"/>
</dbReference>
<keyword evidence="3" id="KW-0540">Nuclease</keyword>
<keyword evidence="1" id="KW-0597">Phosphoprotein</keyword>
<dbReference type="GO" id="GO:0110001">
    <property type="term" value="C:toxin-antitoxin complex"/>
    <property type="evidence" value="ECO:0007669"/>
    <property type="project" value="InterPro"/>
</dbReference>
<keyword evidence="4" id="KW-0547">Nucleotide-binding</keyword>
<gene>
    <name evidence="6" type="ORF">AURMO_01275</name>
</gene>
<evidence type="ECO:0000256" key="4">
    <source>
        <dbReference type="ARBA" id="ARBA00022741"/>
    </source>
</evidence>
<evidence type="ECO:0000256" key="2">
    <source>
        <dbReference type="ARBA" id="ARBA00022649"/>
    </source>
</evidence>
<dbReference type="Pfam" id="PF01934">
    <property type="entry name" value="HepT-like"/>
    <property type="match status" value="1"/>
</dbReference>
<evidence type="ECO:0000256" key="3">
    <source>
        <dbReference type="ARBA" id="ARBA00022722"/>
    </source>
</evidence>
<name>A0A2Z3RYV1_9MICO</name>
<keyword evidence="5" id="KW-0378">Hydrolase</keyword>
<dbReference type="KEGG" id="aum:AURMO_01275"/>
<dbReference type="InterPro" id="IPR008201">
    <property type="entry name" value="HepT-like"/>
</dbReference>
<dbReference type="GO" id="GO:0016787">
    <property type="term" value="F:hydrolase activity"/>
    <property type="evidence" value="ECO:0007669"/>
    <property type="project" value="UniProtKB-KW"/>
</dbReference>
<keyword evidence="7" id="KW-1185">Reference proteome</keyword>
<dbReference type="AlphaFoldDB" id="A0A2Z3RYV1"/>
<dbReference type="PANTHER" id="PTHR34139:SF1">
    <property type="entry name" value="RNASE MJ1380-RELATED"/>
    <property type="match status" value="1"/>
</dbReference>
<dbReference type="Proteomes" id="UP000246894">
    <property type="component" value="Chromosome"/>
</dbReference>
<protein>
    <recommendedName>
        <fullName evidence="8">DUF86 domain-containing protein</fullName>
    </recommendedName>
</protein>
<dbReference type="InterPro" id="IPR051813">
    <property type="entry name" value="HepT_RNase_toxin"/>
</dbReference>
<dbReference type="GO" id="GO:0004540">
    <property type="term" value="F:RNA nuclease activity"/>
    <property type="evidence" value="ECO:0007669"/>
    <property type="project" value="InterPro"/>
</dbReference>
<reference evidence="6 7" key="1">
    <citation type="submission" date="2017-10" db="EMBL/GenBank/DDBJ databases">
        <title>Genome of an Actinobacterium that displays light-enhanced growth.</title>
        <authorList>
            <person name="Maresca J.A."/>
            <person name="Hempel P."/>
            <person name="Shevchenko O."/>
            <person name="Miller K.J."/>
            <person name="Hahn M.W."/>
        </authorList>
    </citation>
    <scope>NUCLEOTIDE SEQUENCE [LARGE SCALE GENOMIC DNA]</scope>
    <source>
        <strain evidence="6 7">MWH-Mo1</strain>
    </source>
</reference>
<dbReference type="EMBL" id="CP023994">
    <property type="protein sequence ID" value="AWR21867.1"/>
    <property type="molecule type" value="Genomic_DNA"/>
</dbReference>
<evidence type="ECO:0000256" key="5">
    <source>
        <dbReference type="ARBA" id="ARBA00022801"/>
    </source>
</evidence>
<evidence type="ECO:0000313" key="6">
    <source>
        <dbReference type="EMBL" id="AWR21867.1"/>
    </source>
</evidence>